<proteinExistence type="predicted"/>
<gene>
    <name evidence="1" type="ORF">EVAR_30659_1</name>
</gene>
<evidence type="ECO:0000313" key="2">
    <source>
        <dbReference type="Proteomes" id="UP000299102"/>
    </source>
</evidence>
<evidence type="ECO:0000313" key="1">
    <source>
        <dbReference type="EMBL" id="GBP41221.1"/>
    </source>
</evidence>
<sequence>MLETCCRVRFDYTLSSHLKMQRSTKKVVLQKALPNINCTKGLRRRGRSNYCAPTNKRGRREAAPVTAGGGHFRALRSYPVSFRSGATSGAVSPTVACHGCSVSVFAYLSQLSAPHSYDALYAATPSTPLRRLQGYAATPLQRYAATPAVRYVNGRGCNLEARGGARPLTDSGASFAVASS</sequence>
<comment type="caution">
    <text evidence="1">The sequence shown here is derived from an EMBL/GenBank/DDBJ whole genome shotgun (WGS) entry which is preliminary data.</text>
</comment>
<protein>
    <submittedName>
        <fullName evidence="1">Uncharacterized protein</fullName>
    </submittedName>
</protein>
<organism evidence="1 2">
    <name type="scientific">Eumeta variegata</name>
    <name type="common">Bagworm moth</name>
    <name type="synonym">Eumeta japonica</name>
    <dbReference type="NCBI Taxonomy" id="151549"/>
    <lineage>
        <taxon>Eukaryota</taxon>
        <taxon>Metazoa</taxon>
        <taxon>Ecdysozoa</taxon>
        <taxon>Arthropoda</taxon>
        <taxon>Hexapoda</taxon>
        <taxon>Insecta</taxon>
        <taxon>Pterygota</taxon>
        <taxon>Neoptera</taxon>
        <taxon>Endopterygota</taxon>
        <taxon>Lepidoptera</taxon>
        <taxon>Glossata</taxon>
        <taxon>Ditrysia</taxon>
        <taxon>Tineoidea</taxon>
        <taxon>Psychidae</taxon>
        <taxon>Oiketicinae</taxon>
        <taxon>Eumeta</taxon>
    </lineage>
</organism>
<accession>A0A4C1VRC8</accession>
<name>A0A4C1VRC8_EUMVA</name>
<dbReference type="EMBL" id="BGZK01000395">
    <property type="protein sequence ID" value="GBP41221.1"/>
    <property type="molecule type" value="Genomic_DNA"/>
</dbReference>
<reference evidence="1 2" key="1">
    <citation type="journal article" date="2019" name="Commun. Biol.">
        <title>The bagworm genome reveals a unique fibroin gene that provides high tensile strength.</title>
        <authorList>
            <person name="Kono N."/>
            <person name="Nakamura H."/>
            <person name="Ohtoshi R."/>
            <person name="Tomita M."/>
            <person name="Numata K."/>
            <person name="Arakawa K."/>
        </authorList>
    </citation>
    <scope>NUCLEOTIDE SEQUENCE [LARGE SCALE GENOMIC DNA]</scope>
</reference>
<keyword evidence="2" id="KW-1185">Reference proteome</keyword>
<dbReference type="AlphaFoldDB" id="A0A4C1VRC8"/>
<dbReference type="Proteomes" id="UP000299102">
    <property type="component" value="Unassembled WGS sequence"/>
</dbReference>